<dbReference type="Proteomes" id="UP000442244">
    <property type="component" value="Unassembled WGS sequence"/>
</dbReference>
<dbReference type="AlphaFoldDB" id="A0A6P2CLS5"/>
<reference evidence="2 3" key="1">
    <citation type="submission" date="2019-01" db="EMBL/GenBank/DDBJ databases">
        <title>Leuconostoc litchii sp. nov., a novel lactic acid bacterium isolated from lychee.</title>
        <authorList>
            <person name="Wang L.-T."/>
        </authorList>
    </citation>
    <scope>NUCLEOTIDE SEQUENCE [LARGE SCALE GENOMIC DNA]</scope>
    <source>
        <strain evidence="2 3">MB7</strain>
    </source>
</reference>
<comment type="caution">
    <text evidence="2">The sequence shown here is derived from an EMBL/GenBank/DDBJ whole genome shotgun (WGS) entry which is preliminary data.</text>
</comment>
<protein>
    <submittedName>
        <fullName evidence="2">XRE family transcriptional regulator</fullName>
    </submittedName>
</protein>
<evidence type="ECO:0000259" key="1">
    <source>
        <dbReference type="PROSITE" id="PS50943"/>
    </source>
</evidence>
<dbReference type="Pfam" id="PF13443">
    <property type="entry name" value="HTH_26"/>
    <property type="match status" value="1"/>
</dbReference>
<sequence>MSFKSNKIDEVLKKKQLTWYWLFQHTTIGKTTIYDIRKGANKHVEFETMEKIADALDVSLDEFRTKK</sequence>
<dbReference type="PROSITE" id="PS50943">
    <property type="entry name" value="HTH_CROC1"/>
    <property type="match status" value="1"/>
</dbReference>
<dbReference type="RefSeq" id="WP_148604113.1">
    <property type="nucleotide sequence ID" value="NZ_BSUV01000001.1"/>
</dbReference>
<dbReference type="SUPFAM" id="SSF47413">
    <property type="entry name" value="lambda repressor-like DNA-binding domains"/>
    <property type="match status" value="1"/>
</dbReference>
<dbReference type="EMBL" id="SDGY01000001">
    <property type="protein sequence ID" value="TYC46836.1"/>
    <property type="molecule type" value="Genomic_DNA"/>
</dbReference>
<dbReference type="InterPro" id="IPR001387">
    <property type="entry name" value="Cro/C1-type_HTH"/>
</dbReference>
<dbReference type="Gene3D" id="1.10.260.40">
    <property type="entry name" value="lambda repressor-like DNA-binding domains"/>
    <property type="match status" value="1"/>
</dbReference>
<name>A0A6P2CLS5_9LACO</name>
<accession>A0A6P2CLS5</accession>
<proteinExistence type="predicted"/>
<keyword evidence="3" id="KW-1185">Reference proteome</keyword>
<evidence type="ECO:0000313" key="2">
    <source>
        <dbReference type="EMBL" id="TYC46836.1"/>
    </source>
</evidence>
<feature type="domain" description="HTH cro/C1-type" evidence="1">
    <location>
        <begin position="28"/>
        <end position="63"/>
    </location>
</feature>
<organism evidence="2 3">
    <name type="scientific">Leuconostoc litchii</name>
    <dbReference type="NCBI Taxonomy" id="1981069"/>
    <lineage>
        <taxon>Bacteria</taxon>
        <taxon>Bacillati</taxon>
        <taxon>Bacillota</taxon>
        <taxon>Bacilli</taxon>
        <taxon>Lactobacillales</taxon>
        <taxon>Lactobacillaceae</taxon>
        <taxon>Leuconostoc</taxon>
    </lineage>
</organism>
<evidence type="ECO:0000313" key="3">
    <source>
        <dbReference type="Proteomes" id="UP000442244"/>
    </source>
</evidence>
<dbReference type="InterPro" id="IPR010982">
    <property type="entry name" value="Lambda_DNA-bd_dom_sf"/>
</dbReference>
<gene>
    <name evidence="2" type="ORF">ESZ47_01460</name>
</gene>
<dbReference type="GO" id="GO:0003677">
    <property type="term" value="F:DNA binding"/>
    <property type="evidence" value="ECO:0007669"/>
    <property type="project" value="InterPro"/>
</dbReference>
<dbReference type="OrthoDB" id="2736659at2"/>